<feature type="region of interest" description="Disordered" evidence="4">
    <location>
        <begin position="1"/>
        <end position="26"/>
    </location>
</feature>
<dbReference type="KEGG" id="hpk:Hprae_0354"/>
<dbReference type="PANTHER" id="PTHR24189">
    <property type="entry name" value="MYOTROPHIN"/>
    <property type="match status" value="1"/>
</dbReference>
<dbReference type="InterPro" id="IPR050745">
    <property type="entry name" value="Multifunctional_regulatory"/>
</dbReference>
<dbReference type="InterPro" id="IPR036770">
    <property type="entry name" value="Ankyrin_rpt-contain_sf"/>
</dbReference>
<protein>
    <submittedName>
        <fullName evidence="5">Uncharacterized protein</fullName>
    </submittedName>
</protein>
<feature type="repeat" description="ANK" evidence="3">
    <location>
        <begin position="754"/>
        <end position="786"/>
    </location>
</feature>
<evidence type="ECO:0000313" key="5">
    <source>
        <dbReference type="EMBL" id="ADO76510.1"/>
    </source>
</evidence>
<evidence type="ECO:0000256" key="4">
    <source>
        <dbReference type="SAM" id="MobiDB-lite"/>
    </source>
</evidence>
<keyword evidence="6" id="KW-1185">Reference proteome</keyword>
<dbReference type="AlphaFoldDB" id="E3DNH2"/>
<keyword evidence="1" id="KW-0677">Repeat</keyword>
<dbReference type="Pfam" id="PF00023">
    <property type="entry name" value="Ank"/>
    <property type="match status" value="1"/>
</dbReference>
<dbReference type="eggNOG" id="COG0666">
    <property type="taxonomic scope" value="Bacteria"/>
</dbReference>
<dbReference type="EMBL" id="CP002175">
    <property type="protein sequence ID" value="ADO76510.1"/>
    <property type="molecule type" value="Genomic_DNA"/>
</dbReference>
<gene>
    <name evidence="5" type="ordered locus">Hprae_0354</name>
</gene>
<dbReference type="InterPro" id="IPR002110">
    <property type="entry name" value="Ankyrin_rpt"/>
</dbReference>
<proteinExistence type="predicted"/>
<organism evidence="5 6">
    <name type="scientific">Halanaerobium praevalens (strain ATCC 33744 / DSM 2228 / GSL)</name>
    <dbReference type="NCBI Taxonomy" id="572479"/>
    <lineage>
        <taxon>Bacteria</taxon>
        <taxon>Bacillati</taxon>
        <taxon>Bacillota</taxon>
        <taxon>Clostridia</taxon>
        <taxon>Halanaerobiales</taxon>
        <taxon>Halanaerobiaceae</taxon>
        <taxon>Halanaerobium</taxon>
    </lineage>
</organism>
<keyword evidence="2 3" id="KW-0040">ANK repeat</keyword>
<evidence type="ECO:0000256" key="2">
    <source>
        <dbReference type="ARBA" id="ARBA00023043"/>
    </source>
</evidence>
<dbReference type="Pfam" id="PF12796">
    <property type="entry name" value="Ank_2"/>
    <property type="match status" value="1"/>
</dbReference>
<sequence length="939" mass="107917">MNFFEELNKKLKKPPGYDKTKAKKEKKNKQKTLADYLAEADLENIKKIINKENINQKLVDSIYGEMRPLTYYLKHCPENIKVLKYLFSLKADPNLVKIKFTENVLEAIRDKSINTIKLFIKNGIEIQQNVGGDFFNKSLLTHFVEQNRDQKEIQILLNLGADCLAEEDKNIFALALEKDLSTLYLLLENEINFKQSLEFAYTLVKNQTLDITDKVIILADLIDKYQPDLNQRLQGKMGGEQLPLISIAYNQKEKAIVQLLIEKGFDFKSIAHNLSKMFKAEELKHCQDLLLESGLISENFFKWDYSYQEFKAYIETQHNLNDKLILIPIFASNKLTNQQKRELTKKAFAKNANPDEVNSEFEVDERVNMLYILANSPYFTDQKWFIDLFIDQGASIDFNNNSAILPAIWNNNAAVLEQLLEAGADLNKDLLDRSNLIYAFYIEDSNLNTSQKRIKIFDLIAKYNLDLKTADYKLNDLGHQILNKSIEKEDYAFAEHFLDQTEPYKLDFQKIIFRIMQVLSNYQACELLIKILARLEDLNFYSTYNNGDRGTFIYQLAFNHFDAKNTYQKQYGFKLLEAALKLGADPNLVYYNKDKENDKMFRDTSTLLGIVMNRYDDNRKLVRLLLKYGADYKTKTSRMQESVTFNLVHRNVEMTEEMRVKYLDLFWEYDGIELEERNNLNSTPLIACAQGCHPEALSWLIAKGAEINVRGGFDDSPPIHKAISNHSDYSPANRAKTVEILLNAGADIEAFDSDDFNPLMNAAYYGCNSVVQLLLEKGADVNAVNKAGLTAAHCAVLGDSAYDYDYGKSKTNILRKLKEYGADLNLADLNGKSPLVYSLLHNKREIFLALLELGADPNQKDAAGKTPLMIAVEACQLYYIKNLWNLTADFNHLDNNGEDLFIKAANRYDEKEGKMIIQKLKEKGLRPVNLKINKDLPIQ</sequence>
<name>E3DNH2_HALPG</name>
<dbReference type="OrthoDB" id="9812708at2"/>
<dbReference type="SUPFAM" id="SSF48403">
    <property type="entry name" value="Ankyrin repeat"/>
    <property type="match status" value="2"/>
</dbReference>
<feature type="repeat" description="ANK" evidence="3">
    <location>
        <begin position="830"/>
        <end position="862"/>
    </location>
</feature>
<dbReference type="PATRIC" id="fig|572479.3.peg.358"/>
<evidence type="ECO:0000256" key="1">
    <source>
        <dbReference type="ARBA" id="ARBA00022737"/>
    </source>
</evidence>
<reference evidence="6" key="1">
    <citation type="submission" date="2010-10" db="EMBL/GenBank/DDBJ databases">
        <title>The complete genome of Halanaerobium praevalens DSM 2228.</title>
        <authorList>
            <consortium name="US DOE Joint Genome Institute (JGI-PGF)"/>
            <person name="Lucas S."/>
            <person name="Copeland A."/>
            <person name="Lapidus A."/>
            <person name="Glavina del Rio T."/>
            <person name="Dalin E."/>
            <person name="Tice H."/>
            <person name="Bruce D."/>
            <person name="Goodwin L."/>
            <person name="Pitluck S."/>
            <person name="Kyrpides N."/>
            <person name="Mavromatis K."/>
            <person name="Ivanova N."/>
            <person name="Ovchinnikova G."/>
            <person name="Chertkov O."/>
            <person name="Detter J.C."/>
            <person name="Han C."/>
            <person name="Larimer F."/>
            <person name="Land M."/>
            <person name="Hauser L."/>
            <person name="Markowitz V."/>
            <person name="Cheng J.-F."/>
            <person name="Hugenholtz P."/>
            <person name="Woyke T."/>
            <person name="Wu D."/>
            <person name="Tindall B."/>
            <person name="Pomrenke H.G."/>
            <person name="Brambilla E."/>
            <person name="Klenk H.-P."/>
            <person name="Eisen J.A."/>
        </authorList>
    </citation>
    <scope>NUCLEOTIDE SEQUENCE [LARGE SCALE GENOMIC DNA]</scope>
    <source>
        <strain evidence="6">ATCC 33744 / DSM 2228 / GSL</strain>
    </source>
</reference>
<dbReference type="PROSITE" id="PS50297">
    <property type="entry name" value="ANK_REP_REGION"/>
    <property type="match status" value="2"/>
</dbReference>
<dbReference type="Gene3D" id="1.25.40.20">
    <property type="entry name" value="Ankyrin repeat-containing domain"/>
    <property type="match status" value="4"/>
</dbReference>
<dbReference type="Proteomes" id="UP000006866">
    <property type="component" value="Chromosome"/>
</dbReference>
<evidence type="ECO:0000256" key="3">
    <source>
        <dbReference type="PROSITE-ProRule" id="PRU00023"/>
    </source>
</evidence>
<dbReference type="SMART" id="SM00248">
    <property type="entry name" value="ANK"/>
    <property type="match status" value="11"/>
</dbReference>
<dbReference type="PROSITE" id="PS50088">
    <property type="entry name" value="ANK_REPEAT"/>
    <property type="match status" value="3"/>
</dbReference>
<accession>E3DNH2</accession>
<dbReference type="HOGENOM" id="CLU_287106_0_0_9"/>
<reference evidence="5 6" key="2">
    <citation type="journal article" date="2011" name="Stand. Genomic Sci.">
        <title>Complete genome sequence of the extremely halophilic Halanaerobium praevalens type strain (GSL).</title>
        <authorList>
            <person name="Ivanova N."/>
            <person name="Sikorski J."/>
            <person name="Chertkov O."/>
            <person name="Nolan M."/>
            <person name="Lucas S."/>
            <person name="Hammon N."/>
            <person name="Deshpande S."/>
            <person name="Cheng J.F."/>
            <person name="Tapia R."/>
            <person name="Han C."/>
            <person name="Goodwin L."/>
            <person name="Pitluck S."/>
            <person name="Huntemann M."/>
            <person name="Liolios K."/>
            <person name="Pagani I."/>
            <person name="Mavromatis K."/>
            <person name="Ovchinikova G."/>
            <person name="Pati A."/>
            <person name="Chen A."/>
            <person name="Palaniappan K."/>
            <person name="Land M."/>
            <person name="Hauser L."/>
            <person name="Brambilla E.M."/>
            <person name="Kannan K.P."/>
            <person name="Rohde M."/>
            <person name="Tindall B.J."/>
            <person name="Goker M."/>
            <person name="Detter J.C."/>
            <person name="Woyke T."/>
            <person name="Bristow J."/>
            <person name="Eisen J.A."/>
            <person name="Markowitz V."/>
            <person name="Hugenholtz P."/>
            <person name="Kyrpides N.C."/>
            <person name="Klenk H.P."/>
            <person name="Lapidus A."/>
        </authorList>
    </citation>
    <scope>NUCLEOTIDE SEQUENCE [LARGE SCALE GENOMIC DNA]</scope>
    <source>
        <strain evidence="6">ATCC 33744 / DSM 2228 / GSL</strain>
    </source>
</reference>
<evidence type="ECO:0000313" key="6">
    <source>
        <dbReference type="Proteomes" id="UP000006866"/>
    </source>
</evidence>
<dbReference type="RefSeq" id="WP_014552543.1">
    <property type="nucleotide sequence ID" value="NC_017455.1"/>
</dbReference>
<dbReference type="PANTHER" id="PTHR24189:SF50">
    <property type="entry name" value="ANKYRIN REPEAT AND SOCS BOX PROTEIN 2"/>
    <property type="match status" value="1"/>
</dbReference>
<feature type="repeat" description="ANK" evidence="3">
    <location>
        <begin position="714"/>
        <end position="753"/>
    </location>
</feature>
<dbReference type="STRING" id="572479.Hprae_0354"/>